<dbReference type="AlphaFoldDB" id="A0A165QNA9"/>
<keyword evidence="1 2" id="KW-0694">RNA-binding</keyword>
<dbReference type="EMBL" id="KV429056">
    <property type="protein sequence ID" value="KZT69703.1"/>
    <property type="molecule type" value="Genomic_DNA"/>
</dbReference>
<dbReference type="GO" id="GO:0003729">
    <property type="term" value="F:mRNA binding"/>
    <property type="evidence" value="ECO:0007669"/>
    <property type="project" value="TreeGrafter"/>
</dbReference>
<dbReference type="GO" id="GO:0005634">
    <property type="term" value="C:nucleus"/>
    <property type="evidence" value="ECO:0007669"/>
    <property type="project" value="TreeGrafter"/>
</dbReference>
<dbReference type="Pfam" id="PF00076">
    <property type="entry name" value="RRM_1"/>
    <property type="match status" value="1"/>
</dbReference>
<dbReference type="STRING" id="1314783.A0A165QNA9"/>
<dbReference type="Proteomes" id="UP000076727">
    <property type="component" value="Unassembled WGS sequence"/>
</dbReference>
<dbReference type="InterPro" id="IPR000504">
    <property type="entry name" value="RRM_dom"/>
</dbReference>
<evidence type="ECO:0000256" key="3">
    <source>
        <dbReference type="SAM" id="MobiDB-lite"/>
    </source>
</evidence>
<evidence type="ECO:0000256" key="2">
    <source>
        <dbReference type="PROSITE-ProRule" id="PRU00176"/>
    </source>
</evidence>
<dbReference type="PANTHER" id="PTHR19965:SF82">
    <property type="entry name" value="THO COMPLEX SUBUNIT 4"/>
    <property type="match status" value="1"/>
</dbReference>
<dbReference type="SMART" id="SM00360">
    <property type="entry name" value="RRM"/>
    <property type="match status" value="1"/>
</dbReference>
<dbReference type="PANTHER" id="PTHR19965">
    <property type="entry name" value="RNA AND EXPORT FACTOR BINDING PROTEIN"/>
    <property type="match status" value="1"/>
</dbReference>
<keyword evidence="6" id="KW-1185">Reference proteome</keyword>
<evidence type="ECO:0000313" key="5">
    <source>
        <dbReference type="EMBL" id="KZT69703.1"/>
    </source>
</evidence>
<feature type="non-terminal residue" evidence="5">
    <location>
        <position position="1"/>
    </location>
</feature>
<accession>A0A165QNA9</accession>
<dbReference type="Gene3D" id="3.30.70.330">
    <property type="match status" value="1"/>
</dbReference>
<dbReference type="InterPro" id="IPR051229">
    <property type="entry name" value="ALYREF_mRNA_export"/>
</dbReference>
<feature type="domain" description="RRM" evidence="4">
    <location>
        <begin position="109"/>
        <end position="182"/>
    </location>
</feature>
<gene>
    <name evidence="5" type="ORF">DAEQUDRAFT_756839</name>
</gene>
<sequence length="276" mass="28634">MTASLLDRISLPNDNSIGPVRSRGNRAGGTSPYSRNQRPPPKGDVNGTWTHDLYQGPGDNNARGGSLSARLSNSPASVPKMNFTGADRALREALGEKGLSIKGASSRGNVVEVAGLAPGTSAADVEAIFKRCGPITKSVLSKRDPPVVRVTFKHENEAQAAVAKFDGQPADGRTLSVRVVGGMNATLVGRLEPAATDGDSVDVLMEDDGSSGSKLRSDDILAKDARARVLVAPPGMNPADYVQRPARGGRGRGRGRGRGGRRGGGGRGDTTGMDID</sequence>
<organism evidence="5 6">
    <name type="scientific">Daedalea quercina L-15889</name>
    <dbReference type="NCBI Taxonomy" id="1314783"/>
    <lineage>
        <taxon>Eukaryota</taxon>
        <taxon>Fungi</taxon>
        <taxon>Dikarya</taxon>
        <taxon>Basidiomycota</taxon>
        <taxon>Agaricomycotina</taxon>
        <taxon>Agaricomycetes</taxon>
        <taxon>Polyporales</taxon>
        <taxon>Fomitopsis</taxon>
    </lineage>
</organism>
<name>A0A165QNA9_9APHY</name>
<evidence type="ECO:0000256" key="1">
    <source>
        <dbReference type="ARBA" id="ARBA00022884"/>
    </source>
</evidence>
<dbReference type="CDD" id="cd00590">
    <property type="entry name" value="RRM_SF"/>
    <property type="match status" value="1"/>
</dbReference>
<dbReference type="PROSITE" id="PS50102">
    <property type="entry name" value="RRM"/>
    <property type="match status" value="1"/>
</dbReference>
<evidence type="ECO:0000313" key="6">
    <source>
        <dbReference type="Proteomes" id="UP000076727"/>
    </source>
</evidence>
<feature type="region of interest" description="Disordered" evidence="3">
    <location>
        <begin position="1"/>
        <end position="80"/>
    </location>
</feature>
<dbReference type="InterPro" id="IPR035979">
    <property type="entry name" value="RBD_domain_sf"/>
</dbReference>
<reference evidence="5 6" key="1">
    <citation type="journal article" date="2016" name="Mol. Biol. Evol.">
        <title>Comparative Genomics of Early-Diverging Mushroom-Forming Fungi Provides Insights into the Origins of Lignocellulose Decay Capabilities.</title>
        <authorList>
            <person name="Nagy L.G."/>
            <person name="Riley R."/>
            <person name="Tritt A."/>
            <person name="Adam C."/>
            <person name="Daum C."/>
            <person name="Floudas D."/>
            <person name="Sun H."/>
            <person name="Yadav J.S."/>
            <person name="Pangilinan J."/>
            <person name="Larsson K.H."/>
            <person name="Matsuura K."/>
            <person name="Barry K."/>
            <person name="Labutti K."/>
            <person name="Kuo R."/>
            <person name="Ohm R.A."/>
            <person name="Bhattacharya S.S."/>
            <person name="Shirouzu T."/>
            <person name="Yoshinaga Y."/>
            <person name="Martin F.M."/>
            <person name="Grigoriev I.V."/>
            <person name="Hibbett D.S."/>
        </authorList>
    </citation>
    <scope>NUCLEOTIDE SEQUENCE [LARGE SCALE GENOMIC DNA]</scope>
    <source>
        <strain evidence="5 6">L-15889</strain>
    </source>
</reference>
<feature type="region of interest" description="Disordered" evidence="3">
    <location>
        <begin position="231"/>
        <end position="276"/>
    </location>
</feature>
<dbReference type="InterPro" id="IPR012677">
    <property type="entry name" value="Nucleotide-bd_a/b_plait_sf"/>
</dbReference>
<evidence type="ECO:0000259" key="4">
    <source>
        <dbReference type="PROSITE" id="PS50102"/>
    </source>
</evidence>
<proteinExistence type="predicted"/>
<feature type="compositionally biased region" description="Basic residues" evidence="3">
    <location>
        <begin position="247"/>
        <end position="261"/>
    </location>
</feature>
<dbReference type="SUPFAM" id="SSF54928">
    <property type="entry name" value="RNA-binding domain, RBD"/>
    <property type="match status" value="1"/>
</dbReference>
<dbReference type="OrthoDB" id="6159137at2759"/>
<protein>
    <recommendedName>
        <fullName evidence="4">RRM domain-containing protein</fullName>
    </recommendedName>
</protein>